<dbReference type="InterPro" id="IPR029058">
    <property type="entry name" value="AB_hydrolase_fold"/>
</dbReference>
<dbReference type="PANTHER" id="PTHR37946:SF1">
    <property type="entry name" value="SLL1969 PROTEIN"/>
    <property type="match status" value="1"/>
</dbReference>
<accession>E1YLM7</accession>
<protein>
    <recommendedName>
        <fullName evidence="2">AB hydrolase-1 domain-containing protein</fullName>
    </recommendedName>
</protein>
<proteinExistence type="predicted"/>
<gene>
    <name evidence="1" type="ORF">N47_E45220</name>
</gene>
<dbReference type="EMBL" id="FR695877">
    <property type="protein sequence ID" value="CBX31010.1"/>
    <property type="molecule type" value="Genomic_DNA"/>
</dbReference>
<dbReference type="Gene3D" id="3.40.50.1820">
    <property type="entry name" value="alpha/beta hydrolase"/>
    <property type="match status" value="1"/>
</dbReference>
<evidence type="ECO:0008006" key="2">
    <source>
        <dbReference type="Google" id="ProtNLM"/>
    </source>
</evidence>
<dbReference type="SUPFAM" id="SSF53474">
    <property type="entry name" value="alpha/beta-Hydrolases"/>
    <property type="match status" value="1"/>
</dbReference>
<dbReference type="AlphaFoldDB" id="E1YLM7"/>
<organism evidence="1">
    <name type="scientific">uncultured Desulfobacterium sp</name>
    <dbReference type="NCBI Taxonomy" id="201089"/>
    <lineage>
        <taxon>Bacteria</taxon>
        <taxon>Pseudomonadati</taxon>
        <taxon>Thermodesulfobacteriota</taxon>
        <taxon>Desulfobacteria</taxon>
        <taxon>Desulfobacterales</taxon>
        <taxon>Desulfobacteriaceae</taxon>
        <taxon>Desulfobacterium</taxon>
        <taxon>environmental samples</taxon>
    </lineage>
</organism>
<sequence>MPLYPVKDLSKAVECVILLHGLARTKKSLLKLERHLEKNGFCVVNTGFPSRKKTIQELSVDVIPEAIEKCFSFGATRIHFVTHSIGGILLRYYLAHNNKVPRLGRVVMLSPPNSGSEVVDKLRDICLFKWINGPAGEQLGTGPDSLPKSLGAVDYEVGIITGDKTINPLLSLLIPGENDGKVSVESAKLCGMKDFLVVHKTHPFIMNDKKVLCQITAFINNGIFNQD</sequence>
<name>E1YLM7_9BACT</name>
<reference evidence="1" key="1">
    <citation type="journal article" date="2011" name="Environ. Microbiol.">
        <title>Genomic insights into the metabolic potential of the polycyclic aromatic hydrocarbon degrading sulfate-reducing Deltaproteobacterium N47.</title>
        <authorList>
            <person name="Bergmann F."/>
            <person name="Selesi D."/>
            <person name="Weinmaier T."/>
            <person name="Tischler P."/>
            <person name="Rattei T."/>
            <person name="Meckenstock R.U."/>
        </authorList>
    </citation>
    <scope>NUCLEOTIDE SEQUENCE</scope>
</reference>
<evidence type="ECO:0000313" key="1">
    <source>
        <dbReference type="EMBL" id="CBX31010.1"/>
    </source>
</evidence>
<dbReference type="PANTHER" id="PTHR37946">
    <property type="entry name" value="SLL1969 PROTEIN"/>
    <property type="match status" value="1"/>
</dbReference>